<feature type="domain" description="FAD/NAD(P)-binding" evidence="2">
    <location>
        <begin position="8"/>
        <end position="305"/>
    </location>
</feature>
<gene>
    <name evidence="3" type="primary">bedA</name>
    <name evidence="3" type="ORF">BWY41_01024</name>
</gene>
<evidence type="ECO:0000259" key="2">
    <source>
        <dbReference type="Pfam" id="PF07992"/>
    </source>
</evidence>
<evidence type="ECO:0000256" key="1">
    <source>
        <dbReference type="ARBA" id="ARBA00023002"/>
    </source>
</evidence>
<reference evidence="3" key="1">
    <citation type="submission" date="2017-02" db="EMBL/GenBank/DDBJ databases">
        <title>Delving into the versatile metabolic prowess of the omnipresent phylum Bacteroidetes.</title>
        <authorList>
            <person name="Nobu M.K."/>
            <person name="Mei R."/>
            <person name="Narihiro T."/>
            <person name="Kuroda K."/>
            <person name="Liu W.-T."/>
        </authorList>
    </citation>
    <scope>NUCLEOTIDE SEQUENCE</scope>
    <source>
        <strain evidence="3">ADurb.Bin276</strain>
    </source>
</reference>
<dbReference type="Pfam" id="PF07992">
    <property type="entry name" value="Pyr_redox_2"/>
    <property type="match status" value="1"/>
</dbReference>
<dbReference type="EMBL" id="MWBQ01000068">
    <property type="protein sequence ID" value="OQA58676.1"/>
    <property type="molecule type" value="Genomic_DNA"/>
</dbReference>
<dbReference type="SUPFAM" id="SSF51905">
    <property type="entry name" value="FAD/NAD(P)-binding domain"/>
    <property type="match status" value="1"/>
</dbReference>
<dbReference type="EC" id="1.18.1.3" evidence="3"/>
<organism evidence="3">
    <name type="scientific">Candidatus Atribacter allofermentans</name>
    <dbReference type="NCBI Taxonomy" id="1852833"/>
    <lineage>
        <taxon>Bacteria</taxon>
        <taxon>Pseudomonadati</taxon>
        <taxon>Atribacterota</taxon>
        <taxon>Atribacteria</taxon>
        <taxon>Atribacterales</taxon>
        <taxon>Atribacteraceae</taxon>
        <taxon>Atribacter</taxon>
    </lineage>
</organism>
<keyword evidence="1 3" id="KW-0560">Oxidoreductase</keyword>
<protein>
    <submittedName>
        <fullName evidence="3">Benzene 1,2-dioxygenase system ferredoxin--NAD(+) reductase subunit</fullName>
        <ecNumber evidence="3">1.18.1.3</ecNumber>
    </submittedName>
</protein>
<dbReference type="Gene3D" id="3.50.50.60">
    <property type="entry name" value="FAD/NAD(P)-binding domain"/>
    <property type="match status" value="2"/>
</dbReference>
<dbReference type="PRINTS" id="PR00411">
    <property type="entry name" value="PNDRDTASEI"/>
</dbReference>
<dbReference type="PANTHER" id="PTHR42949:SF3">
    <property type="entry name" value="ANAEROBIC GLYCEROL-3-PHOSPHATE DEHYDROGENASE SUBUNIT B"/>
    <property type="match status" value="1"/>
</dbReference>
<dbReference type="GO" id="GO:0008860">
    <property type="term" value="F:ferredoxin-NAD+ reductase activity"/>
    <property type="evidence" value="ECO:0007669"/>
    <property type="project" value="UniProtKB-EC"/>
</dbReference>
<sequence length="418" mass="46006">MPHHIDCDVVVIGGGPAGMASALSAWNHGTRKIFVLERNDYLGGILNQCIHPGFGLQIFGEELTGPEYAARYIDQLAKTSIEVMTETTVLDLTPNKKITAVNPKGVWEFYSESVILSMGCREKTRGMIFIPGFRPAGIYTAGLAQYLVNIEGYLPGKKVVILGSGDIGLIMARRLTLEGVKVEAVVEVRPSLSGLIRNYVQCLLDFELPLLLSHTVTNIFGKERVEGVEISRVDQSWQPIPGTERLLSCDTLLLSVGLLPENEISRKAGVSLCHFSHGPFVDENFSTDLDGIYACGNVASVFDLVDYVTLVSQKAGQSAAENRDKKPIKYQLNPGSGVGLVIPQRVRQVNDGWLFIRPDQSFRDGEVQFRTQGKVFDQKRVAVCRPSEMVRYDLKNIHWPEEGGEVIVEIVGSSIEGI</sequence>
<dbReference type="AlphaFoldDB" id="A0A1V5SVW1"/>
<comment type="caution">
    <text evidence="3">The sequence shown here is derived from an EMBL/GenBank/DDBJ whole genome shotgun (WGS) entry which is preliminary data.</text>
</comment>
<dbReference type="PRINTS" id="PR00368">
    <property type="entry name" value="FADPNR"/>
</dbReference>
<dbReference type="GO" id="GO:0051213">
    <property type="term" value="F:dioxygenase activity"/>
    <property type="evidence" value="ECO:0007669"/>
    <property type="project" value="UniProtKB-KW"/>
</dbReference>
<dbReference type="PANTHER" id="PTHR42949">
    <property type="entry name" value="ANAEROBIC GLYCEROL-3-PHOSPHATE DEHYDROGENASE SUBUNIT B"/>
    <property type="match status" value="1"/>
</dbReference>
<dbReference type="InterPro" id="IPR051691">
    <property type="entry name" value="Metab_Enz_Cyan_OpOx_G3PDH"/>
</dbReference>
<dbReference type="InterPro" id="IPR023753">
    <property type="entry name" value="FAD/NAD-binding_dom"/>
</dbReference>
<proteinExistence type="predicted"/>
<keyword evidence="3" id="KW-0223">Dioxygenase</keyword>
<evidence type="ECO:0000313" key="3">
    <source>
        <dbReference type="EMBL" id="OQA58676.1"/>
    </source>
</evidence>
<dbReference type="InterPro" id="IPR036188">
    <property type="entry name" value="FAD/NAD-bd_sf"/>
</dbReference>
<name>A0A1V5SVW1_9BACT</name>
<dbReference type="Proteomes" id="UP000485569">
    <property type="component" value="Unassembled WGS sequence"/>
</dbReference>
<accession>A0A1V5SVW1</accession>